<feature type="compositionally biased region" description="Pro residues" evidence="1">
    <location>
        <begin position="1"/>
        <end position="10"/>
    </location>
</feature>
<accession>A0A9E7GFY2</accession>
<feature type="compositionally biased region" description="Basic and acidic residues" evidence="1">
    <location>
        <begin position="103"/>
        <end position="135"/>
    </location>
</feature>
<feature type="compositionally biased region" description="Low complexity" evidence="1">
    <location>
        <begin position="11"/>
        <end position="33"/>
    </location>
</feature>
<name>A0A9E7GFY2_9LILI</name>
<dbReference type="Proteomes" id="UP001055439">
    <property type="component" value="Chromosome 7"/>
</dbReference>
<protein>
    <submittedName>
        <fullName evidence="2">Uncharacterized protein</fullName>
    </submittedName>
</protein>
<evidence type="ECO:0000313" key="2">
    <source>
        <dbReference type="EMBL" id="URE14881.1"/>
    </source>
</evidence>
<sequence length="155" mass="15926">MSPSRPPTAAPPMNSAGMASAAAGPGAVSPSSSTITVGCAPTASSSRRMTWAMQHPGRLNTTTGLSLKSRSILLSGASPPSIVSAPPNPSPPRVELAAISIAGDRKENHPPRRADGKGGSMERDGDERSNLYDQKRARKARSYGAEEAVMSGVTC</sequence>
<proteinExistence type="predicted"/>
<dbReference type="AlphaFoldDB" id="A0A9E7GFY2"/>
<keyword evidence="3" id="KW-1185">Reference proteome</keyword>
<reference evidence="2" key="1">
    <citation type="submission" date="2022-05" db="EMBL/GenBank/DDBJ databases">
        <title>The Musa troglodytarum L. genome provides insights into the mechanism of non-climacteric behaviour and enrichment of carotenoids.</title>
        <authorList>
            <person name="Wang J."/>
        </authorList>
    </citation>
    <scope>NUCLEOTIDE SEQUENCE</scope>
    <source>
        <tissue evidence="2">Leaf</tissue>
    </source>
</reference>
<feature type="region of interest" description="Disordered" evidence="1">
    <location>
        <begin position="101"/>
        <end position="155"/>
    </location>
</feature>
<evidence type="ECO:0000256" key="1">
    <source>
        <dbReference type="SAM" id="MobiDB-lite"/>
    </source>
</evidence>
<feature type="region of interest" description="Disordered" evidence="1">
    <location>
        <begin position="1"/>
        <end position="49"/>
    </location>
</feature>
<dbReference type="EMBL" id="CP097509">
    <property type="protein sequence ID" value="URE14881.1"/>
    <property type="molecule type" value="Genomic_DNA"/>
</dbReference>
<evidence type="ECO:0000313" key="3">
    <source>
        <dbReference type="Proteomes" id="UP001055439"/>
    </source>
</evidence>
<organism evidence="2 3">
    <name type="scientific">Musa troglodytarum</name>
    <name type="common">fe'i banana</name>
    <dbReference type="NCBI Taxonomy" id="320322"/>
    <lineage>
        <taxon>Eukaryota</taxon>
        <taxon>Viridiplantae</taxon>
        <taxon>Streptophyta</taxon>
        <taxon>Embryophyta</taxon>
        <taxon>Tracheophyta</taxon>
        <taxon>Spermatophyta</taxon>
        <taxon>Magnoliopsida</taxon>
        <taxon>Liliopsida</taxon>
        <taxon>Zingiberales</taxon>
        <taxon>Musaceae</taxon>
        <taxon>Musa</taxon>
    </lineage>
</organism>
<gene>
    <name evidence="2" type="ORF">MUK42_11368</name>
</gene>